<dbReference type="EMBL" id="VLKF01000001">
    <property type="protein sequence ID" value="TWH75538.1"/>
    <property type="molecule type" value="Genomic_DNA"/>
</dbReference>
<dbReference type="InterPro" id="IPR024344">
    <property type="entry name" value="MDMPI_metal-binding"/>
</dbReference>
<dbReference type="AlphaFoldDB" id="A0A562IX30"/>
<dbReference type="Proteomes" id="UP000321490">
    <property type="component" value="Unassembled WGS sequence"/>
</dbReference>
<proteinExistence type="predicted"/>
<sequence>MRDSTLTTDDLWAAVHAERAALADDLADLTAEQWARPSLCGRWTVEEVLAHLTAAASTGRGRWLASMLAARFDTDVHNDRRLAEQRGADPAATLARFRAVVPSTTAPTGHTAAWLGEVVVHAQDVRRPLGLPGAPPVPVVTAVARFYAARDFAVNSRTAARGLRLEATDGPFTAGDGPLVRGTTLALTMAMAGRATFCDDLTGPGVPDLRERCAPG</sequence>
<dbReference type="SUPFAM" id="SSF109854">
    <property type="entry name" value="DinB/YfiT-like putative metalloenzymes"/>
    <property type="match status" value="1"/>
</dbReference>
<evidence type="ECO:0000313" key="2">
    <source>
        <dbReference type="EMBL" id="TWH75538.1"/>
    </source>
</evidence>
<feature type="domain" description="Mycothiol-dependent maleylpyruvate isomerase metal-binding" evidence="1">
    <location>
        <begin position="15"/>
        <end position="106"/>
    </location>
</feature>
<reference evidence="2 3" key="1">
    <citation type="submission" date="2019-07" db="EMBL/GenBank/DDBJ databases">
        <title>R&amp;d 2014.</title>
        <authorList>
            <person name="Klenk H.-P."/>
        </authorList>
    </citation>
    <scope>NUCLEOTIDE SEQUENCE [LARGE SCALE GENOMIC DNA]</scope>
    <source>
        <strain evidence="2 3">DSM 45764</strain>
    </source>
</reference>
<dbReference type="Gene3D" id="1.20.120.450">
    <property type="entry name" value="dinb family like domain"/>
    <property type="match status" value="1"/>
</dbReference>
<dbReference type="RefSeq" id="WP_228395163.1">
    <property type="nucleotide sequence ID" value="NZ_JABGDC010000081.1"/>
</dbReference>
<accession>A0A562IX30</accession>
<dbReference type="InterPro" id="IPR034660">
    <property type="entry name" value="DinB/YfiT-like"/>
</dbReference>
<dbReference type="GO" id="GO:0046872">
    <property type="term" value="F:metal ion binding"/>
    <property type="evidence" value="ECO:0007669"/>
    <property type="project" value="InterPro"/>
</dbReference>
<protein>
    <submittedName>
        <fullName evidence="2">Uncharacterized protein (TIGR03083 family)</fullName>
    </submittedName>
</protein>
<dbReference type="NCBIfam" id="TIGR03083">
    <property type="entry name" value="maleylpyruvate isomerase family mycothiol-dependent enzyme"/>
    <property type="match status" value="1"/>
</dbReference>
<keyword evidence="3" id="KW-1185">Reference proteome</keyword>
<dbReference type="Pfam" id="PF11716">
    <property type="entry name" value="MDMPI_N"/>
    <property type="match status" value="1"/>
</dbReference>
<organism evidence="2 3">
    <name type="scientific">Modestobacter roseus</name>
    <dbReference type="NCBI Taxonomy" id="1181884"/>
    <lineage>
        <taxon>Bacteria</taxon>
        <taxon>Bacillati</taxon>
        <taxon>Actinomycetota</taxon>
        <taxon>Actinomycetes</taxon>
        <taxon>Geodermatophilales</taxon>
        <taxon>Geodermatophilaceae</taxon>
        <taxon>Modestobacter</taxon>
    </lineage>
</organism>
<comment type="caution">
    <text evidence="2">The sequence shown here is derived from an EMBL/GenBank/DDBJ whole genome shotgun (WGS) entry which is preliminary data.</text>
</comment>
<name>A0A562IX30_9ACTN</name>
<dbReference type="InterPro" id="IPR017517">
    <property type="entry name" value="Maleyloyr_isom"/>
</dbReference>
<evidence type="ECO:0000259" key="1">
    <source>
        <dbReference type="Pfam" id="PF11716"/>
    </source>
</evidence>
<evidence type="ECO:0000313" key="3">
    <source>
        <dbReference type="Proteomes" id="UP000321490"/>
    </source>
</evidence>
<gene>
    <name evidence="2" type="ORF">JD78_04100</name>
</gene>